<reference evidence="3" key="1">
    <citation type="journal article" date="2019" name="Int. J. Syst. Evol. Microbiol.">
        <title>The Global Catalogue of Microorganisms (GCM) 10K type strain sequencing project: providing services to taxonomists for standard genome sequencing and annotation.</title>
        <authorList>
            <consortium name="The Broad Institute Genomics Platform"/>
            <consortium name="The Broad Institute Genome Sequencing Center for Infectious Disease"/>
            <person name="Wu L."/>
            <person name="Ma J."/>
        </authorList>
    </citation>
    <scope>NUCLEOTIDE SEQUENCE [LARGE SCALE GENOMIC DNA]</scope>
    <source>
        <strain evidence="3">CGMCC 4.7367</strain>
    </source>
</reference>
<dbReference type="InterPro" id="IPR011944">
    <property type="entry name" value="Steroid_delta5-4_isomerase"/>
</dbReference>
<proteinExistence type="predicted"/>
<dbReference type="Pfam" id="PF08332">
    <property type="entry name" value="CaMKII_AD"/>
    <property type="match status" value="1"/>
</dbReference>
<gene>
    <name evidence="2" type="ORF">GCM10017774_67960</name>
</gene>
<sequence>MDLNSHSIGENDTMRQHLTAAAALAGTTALLVGCSSAPAHTTTESAERPTTDQIKALFADWNASLATGDAQKVADRYAPNAVLLPTVSNQVRSTRAEIVDYFEHFLQGRPSGSILDSHVAVLDADDAIDAGTYRFALTKDGKPSTVDARYTFVYEKIDGKWLIVNHHSSAMPEQA</sequence>
<dbReference type="EMBL" id="BNAR01000013">
    <property type="protein sequence ID" value="GHH53903.1"/>
    <property type="molecule type" value="Genomic_DNA"/>
</dbReference>
<dbReference type="InterPro" id="IPR016887">
    <property type="entry name" value="UCP028470_steroid_isom-rel"/>
</dbReference>
<dbReference type="InterPro" id="IPR032710">
    <property type="entry name" value="NTF2-like_dom_sf"/>
</dbReference>
<dbReference type="Gene3D" id="3.10.450.50">
    <property type="match status" value="1"/>
</dbReference>
<organism evidence="2 3">
    <name type="scientific">Lentzea cavernae</name>
    <dbReference type="NCBI Taxonomy" id="2020703"/>
    <lineage>
        <taxon>Bacteria</taxon>
        <taxon>Bacillati</taxon>
        <taxon>Actinomycetota</taxon>
        <taxon>Actinomycetes</taxon>
        <taxon>Pseudonocardiales</taxon>
        <taxon>Pseudonocardiaceae</taxon>
        <taxon>Lentzea</taxon>
    </lineage>
</organism>
<dbReference type="Proteomes" id="UP000605568">
    <property type="component" value="Unassembled WGS sequence"/>
</dbReference>
<comment type="caution">
    <text evidence="2">The sequence shown here is derived from an EMBL/GenBank/DDBJ whole genome shotgun (WGS) entry which is preliminary data.</text>
</comment>
<evidence type="ECO:0000313" key="3">
    <source>
        <dbReference type="Proteomes" id="UP000605568"/>
    </source>
</evidence>
<evidence type="ECO:0000259" key="1">
    <source>
        <dbReference type="Pfam" id="PF08332"/>
    </source>
</evidence>
<dbReference type="RefSeq" id="WP_229905327.1">
    <property type="nucleotide sequence ID" value="NZ_BNAR01000013.1"/>
</dbReference>
<name>A0ABQ3MQ03_9PSEU</name>
<accession>A0ABQ3MQ03</accession>
<dbReference type="PIRSF" id="PIRSF028470">
    <property type="entry name" value="UCP028470"/>
    <property type="match status" value="1"/>
</dbReference>
<dbReference type="InterPro" id="IPR013543">
    <property type="entry name" value="Ca/CaM-dep_prot_kinase-assoc"/>
</dbReference>
<protein>
    <recommendedName>
        <fullName evidence="1">Calcium/calmodulin-dependent protein kinase II association-domain domain-containing protein</fullName>
    </recommendedName>
</protein>
<dbReference type="SUPFAM" id="SSF54427">
    <property type="entry name" value="NTF2-like"/>
    <property type="match status" value="1"/>
</dbReference>
<feature type="domain" description="Calcium/calmodulin-dependent protein kinase II association-domain" evidence="1">
    <location>
        <begin position="53"/>
        <end position="172"/>
    </location>
</feature>
<dbReference type="NCBIfam" id="TIGR02246">
    <property type="entry name" value="SgcJ/EcaC family oxidoreductase"/>
    <property type="match status" value="1"/>
</dbReference>
<keyword evidence="3" id="KW-1185">Reference proteome</keyword>
<dbReference type="CDD" id="cd00531">
    <property type="entry name" value="NTF2_like"/>
    <property type="match status" value="1"/>
</dbReference>
<evidence type="ECO:0000313" key="2">
    <source>
        <dbReference type="EMBL" id="GHH53903.1"/>
    </source>
</evidence>